<keyword evidence="4" id="KW-1133">Transmembrane helix</keyword>
<dbReference type="VEuPathDB" id="CryptoDB:Vbra_21720"/>
<dbReference type="SMART" id="SM00248">
    <property type="entry name" value="ANK"/>
    <property type="match status" value="4"/>
</dbReference>
<keyword evidence="6" id="KW-1185">Reference proteome</keyword>
<sequence length="514" mass="56465">MPSLQLVVQPCLSALSARHEDGKQQGPLYRDIQDEFPLDEEIQESRTFPFLVNVSVYMAPTSVYWEDICKKQMGIIPSDMMMMSDLDWLSCAVVLQRRDMVHSILNDDHDGGYAWDPNEIQGMTDGITALHLVASRGDIDIASVLIEYKADVNVMSDDKLSPLCIAIMFNDGDMVTTLLRGGADAQLACLNRDDVKRKAKIPDDYYDEANEHLYMIQPLLLAAKYGKDKAVGALLQHGVNRDATDTRGFTGLHYSALQHDFFRTRLLSTRRQYGKVASLLLNDGFRMLDATQQNGWTAFDFACRGALFPAAKLMIDGGVSGGFYAPLLKQPINTFKRSLLGLGLVKLLETTEHGQMARKLPASLGEDIRRAIIARGADAFVSVLGLNVITPPSQGSPGMPLVVKLDIKLADVSLTEEEVMLFAHKPHQYVVVGGVFISDVEATALKRLDNLSVKPGDGDGDEGDEQAIEWGDDEEEPEPLGSFYMGLLHGDPMGITVAVIAGALVLMGVSFFFM</sequence>
<dbReference type="OrthoDB" id="439236at2759"/>
<keyword evidence="2 3" id="KW-0040">ANK repeat</keyword>
<keyword evidence="4" id="KW-0812">Transmembrane</keyword>
<reference evidence="5 6" key="1">
    <citation type="submission" date="2014-11" db="EMBL/GenBank/DDBJ databases">
        <authorList>
            <person name="Zhu J."/>
            <person name="Qi W."/>
            <person name="Song R."/>
        </authorList>
    </citation>
    <scope>NUCLEOTIDE SEQUENCE [LARGE SCALE GENOMIC DNA]</scope>
</reference>
<organism evidence="5 6">
    <name type="scientific">Vitrella brassicaformis (strain CCMP3155)</name>
    <dbReference type="NCBI Taxonomy" id="1169540"/>
    <lineage>
        <taxon>Eukaryota</taxon>
        <taxon>Sar</taxon>
        <taxon>Alveolata</taxon>
        <taxon>Colpodellida</taxon>
        <taxon>Vitrellaceae</taxon>
        <taxon>Vitrella</taxon>
    </lineage>
</organism>
<evidence type="ECO:0000256" key="3">
    <source>
        <dbReference type="PROSITE-ProRule" id="PRU00023"/>
    </source>
</evidence>
<dbReference type="STRING" id="1169540.A0A0G4FUL6"/>
<proteinExistence type="predicted"/>
<dbReference type="PANTHER" id="PTHR24198">
    <property type="entry name" value="ANKYRIN REPEAT AND PROTEIN KINASE DOMAIN-CONTAINING PROTEIN"/>
    <property type="match status" value="1"/>
</dbReference>
<dbReference type="SUPFAM" id="SSF48403">
    <property type="entry name" value="Ankyrin repeat"/>
    <property type="match status" value="1"/>
</dbReference>
<dbReference type="InterPro" id="IPR036770">
    <property type="entry name" value="Ankyrin_rpt-contain_sf"/>
</dbReference>
<name>A0A0G4FUL6_VITBC</name>
<dbReference type="EMBL" id="CDMY01000505">
    <property type="protein sequence ID" value="CEM18638.1"/>
    <property type="molecule type" value="Genomic_DNA"/>
</dbReference>
<feature type="repeat" description="ANK" evidence="3">
    <location>
        <begin position="125"/>
        <end position="157"/>
    </location>
</feature>
<dbReference type="Proteomes" id="UP000041254">
    <property type="component" value="Unassembled WGS sequence"/>
</dbReference>
<evidence type="ECO:0000313" key="5">
    <source>
        <dbReference type="EMBL" id="CEM18638.1"/>
    </source>
</evidence>
<dbReference type="PROSITE" id="PS50088">
    <property type="entry name" value="ANK_REPEAT"/>
    <property type="match status" value="1"/>
</dbReference>
<keyword evidence="1" id="KW-0677">Repeat</keyword>
<evidence type="ECO:0000256" key="4">
    <source>
        <dbReference type="SAM" id="Phobius"/>
    </source>
</evidence>
<dbReference type="PROSITE" id="PS50297">
    <property type="entry name" value="ANK_REP_REGION"/>
    <property type="match status" value="1"/>
</dbReference>
<evidence type="ECO:0000256" key="1">
    <source>
        <dbReference type="ARBA" id="ARBA00022737"/>
    </source>
</evidence>
<keyword evidence="4" id="KW-0472">Membrane</keyword>
<dbReference type="AlphaFoldDB" id="A0A0G4FUL6"/>
<gene>
    <name evidence="5" type="ORF">Vbra_21720</name>
</gene>
<accession>A0A0G4FUL6</accession>
<dbReference type="PANTHER" id="PTHR24198:SF165">
    <property type="entry name" value="ANKYRIN REPEAT-CONTAINING PROTEIN-RELATED"/>
    <property type="match status" value="1"/>
</dbReference>
<dbReference type="Pfam" id="PF12796">
    <property type="entry name" value="Ank_2"/>
    <property type="match status" value="1"/>
</dbReference>
<evidence type="ECO:0000313" key="6">
    <source>
        <dbReference type="Proteomes" id="UP000041254"/>
    </source>
</evidence>
<protein>
    <submittedName>
        <fullName evidence="5">Uncharacterized protein</fullName>
    </submittedName>
</protein>
<feature type="transmembrane region" description="Helical" evidence="4">
    <location>
        <begin position="493"/>
        <end position="513"/>
    </location>
</feature>
<dbReference type="InParanoid" id="A0A0G4FUL6"/>
<evidence type="ECO:0000256" key="2">
    <source>
        <dbReference type="ARBA" id="ARBA00023043"/>
    </source>
</evidence>
<dbReference type="InterPro" id="IPR002110">
    <property type="entry name" value="Ankyrin_rpt"/>
</dbReference>
<dbReference type="Gene3D" id="1.25.40.20">
    <property type="entry name" value="Ankyrin repeat-containing domain"/>
    <property type="match status" value="1"/>
</dbReference>